<dbReference type="Pfam" id="PF08240">
    <property type="entry name" value="ADH_N"/>
    <property type="match status" value="1"/>
</dbReference>
<dbReference type="Gene3D" id="3.90.180.10">
    <property type="entry name" value="Medium-chain alcohol dehydrogenases, catalytic domain"/>
    <property type="match status" value="1"/>
</dbReference>
<keyword evidence="8" id="KW-1185">Reference proteome</keyword>
<dbReference type="CDD" id="cd08298">
    <property type="entry name" value="CAD2"/>
    <property type="match status" value="1"/>
</dbReference>
<keyword evidence="4" id="KW-0862">Zinc</keyword>
<evidence type="ECO:0000256" key="1">
    <source>
        <dbReference type="ARBA" id="ARBA00001947"/>
    </source>
</evidence>
<dbReference type="Gene3D" id="3.40.50.720">
    <property type="entry name" value="NAD(P)-binding Rossmann-like Domain"/>
    <property type="match status" value="1"/>
</dbReference>
<dbReference type="InterPro" id="IPR011032">
    <property type="entry name" value="GroES-like_sf"/>
</dbReference>
<evidence type="ECO:0000256" key="3">
    <source>
        <dbReference type="ARBA" id="ARBA00022723"/>
    </source>
</evidence>
<sequence>MKAWLLSRIGNVGSMASPLDWREVPTPQPGENEVLIKVSCCGVCHTELDEIEGRTPPPRLPVIPGHQVVGFVIGTGKTATRFHVGDRVGVGWIHSACGSCMFCISGKENLCPSFVATGRDRNGGYAEFLVVHEQFAHSIPAVFSDAEAAPLLCAGAIGYRSLKLAGVSDGQTLGLTGFGASGHLVLKLARHLYPQSKIYVFARSEKEQEFARKLGASWAGAPQEKAPGLSDAIIDTTPVWSSVVNALWQLRPGARLVINAIRKESADQHALLGIRYHDHLWMEKEIKSVANITRADIGEFLSVAAAIPLKSEIELYPFEQANRALVELRHKPVRGAKVLML</sequence>
<keyword evidence="5" id="KW-0560">Oxidoreductase</keyword>
<comment type="cofactor">
    <cofactor evidence="1">
        <name>Zn(2+)</name>
        <dbReference type="ChEBI" id="CHEBI:29105"/>
    </cofactor>
</comment>
<keyword evidence="3" id="KW-0479">Metal-binding</keyword>
<dbReference type="InterPro" id="IPR013154">
    <property type="entry name" value="ADH-like_N"/>
</dbReference>
<name>A0ABS1KNI7_9BACT</name>
<protein>
    <submittedName>
        <fullName evidence="7">Zinc-dependent alcohol dehydrogenase family protein</fullName>
    </submittedName>
</protein>
<gene>
    <name evidence="7" type="ORF">JI741_07440</name>
</gene>
<dbReference type="SUPFAM" id="SSF51735">
    <property type="entry name" value="NAD(P)-binding Rossmann-fold domains"/>
    <property type="match status" value="1"/>
</dbReference>
<evidence type="ECO:0000313" key="8">
    <source>
        <dbReference type="Proteomes" id="UP000613030"/>
    </source>
</evidence>
<evidence type="ECO:0000259" key="6">
    <source>
        <dbReference type="Pfam" id="PF08240"/>
    </source>
</evidence>
<evidence type="ECO:0000256" key="2">
    <source>
        <dbReference type="ARBA" id="ARBA00008072"/>
    </source>
</evidence>
<comment type="similarity">
    <text evidence="2">Belongs to the zinc-containing alcohol dehydrogenase family.</text>
</comment>
<dbReference type="PANTHER" id="PTHR42940">
    <property type="entry name" value="ALCOHOL DEHYDROGENASE 1-RELATED"/>
    <property type="match status" value="1"/>
</dbReference>
<accession>A0ABS1KNI7</accession>
<organism evidence="7 8">
    <name type="scientific">Chryseolinea lacunae</name>
    <dbReference type="NCBI Taxonomy" id="2801331"/>
    <lineage>
        <taxon>Bacteria</taxon>
        <taxon>Pseudomonadati</taxon>
        <taxon>Bacteroidota</taxon>
        <taxon>Cytophagia</taxon>
        <taxon>Cytophagales</taxon>
        <taxon>Fulvivirgaceae</taxon>
        <taxon>Chryseolinea</taxon>
    </lineage>
</organism>
<dbReference type="Proteomes" id="UP000613030">
    <property type="component" value="Unassembled WGS sequence"/>
</dbReference>
<proteinExistence type="inferred from homology"/>
<dbReference type="InterPro" id="IPR036291">
    <property type="entry name" value="NAD(P)-bd_dom_sf"/>
</dbReference>
<evidence type="ECO:0000313" key="7">
    <source>
        <dbReference type="EMBL" id="MBL0741048.1"/>
    </source>
</evidence>
<dbReference type="PANTHER" id="PTHR42940:SF8">
    <property type="entry name" value="VACUOLAR PROTEIN SORTING-ASSOCIATED PROTEIN 11"/>
    <property type="match status" value="1"/>
</dbReference>
<evidence type="ECO:0000256" key="5">
    <source>
        <dbReference type="ARBA" id="ARBA00023002"/>
    </source>
</evidence>
<dbReference type="EMBL" id="JAERRB010000002">
    <property type="protein sequence ID" value="MBL0741048.1"/>
    <property type="molecule type" value="Genomic_DNA"/>
</dbReference>
<evidence type="ECO:0000256" key="4">
    <source>
        <dbReference type="ARBA" id="ARBA00022833"/>
    </source>
</evidence>
<reference evidence="7 8" key="1">
    <citation type="submission" date="2021-01" db="EMBL/GenBank/DDBJ databases">
        <title>Chryseolinea sp. Jin1 Genome sequencing and assembly.</title>
        <authorList>
            <person name="Kim I."/>
        </authorList>
    </citation>
    <scope>NUCLEOTIDE SEQUENCE [LARGE SCALE GENOMIC DNA]</scope>
    <source>
        <strain evidence="7 8">Jin1</strain>
    </source>
</reference>
<dbReference type="SUPFAM" id="SSF50129">
    <property type="entry name" value="GroES-like"/>
    <property type="match status" value="1"/>
</dbReference>
<comment type="caution">
    <text evidence="7">The sequence shown here is derived from an EMBL/GenBank/DDBJ whole genome shotgun (WGS) entry which is preliminary data.</text>
</comment>
<feature type="domain" description="Alcohol dehydrogenase-like N-terminal" evidence="6">
    <location>
        <begin position="30"/>
        <end position="140"/>
    </location>
</feature>
<dbReference type="InterPro" id="IPR014187">
    <property type="entry name" value="ADH_Zn_typ-2"/>
</dbReference>